<protein>
    <submittedName>
        <fullName evidence="1">p-cymene dehydrogenase subunit gamma</fullName>
    </submittedName>
</protein>
<accession>A0A096ZNX1</accession>
<dbReference type="RefSeq" id="WP_168954068.1">
    <property type="nucleotide sequence ID" value="NZ_CP091977.1"/>
</dbReference>
<name>A0A096ZNX1_9RHOO</name>
<dbReference type="Gene3D" id="2.60.40.1190">
    <property type="match status" value="1"/>
</dbReference>
<gene>
    <name evidence="1" type="primary">cmdC</name>
</gene>
<sequence>MKVHRVARIKDYLSPTSGGWDAIAKEEVDLMPTPLAMQPTEYIRKSWEGRSYGAVKALRIASVHDGETWSLLASWAGVSPSGKDFPDAFAIALPVRGNPALALMGEPEAPIHYLRWAANKEGVQSILATGIGSSQPGSEVRCTVVAQPIGDVWNVVISRPLGSGKGVAPLQAGAKTRIGFAVWNGGNDERAGIKAFSIDWTELVLEA</sequence>
<reference evidence="1" key="1">
    <citation type="journal article" date="2014" name="Appl. Environ. Microbiol.">
        <title>Anaerobic activation of p-cymene in denitrifying betaproteobacteria: methyl group hydroxylation versus addition to fumarate.</title>
        <authorList>
            <person name="Strijkstra A."/>
            <person name="Trautwein K."/>
            <person name="Jarling R."/>
            <person name="Wohlbrand L."/>
            <person name="Dorries M."/>
            <person name="Reinhardt R."/>
            <person name="Drozdowska M."/>
            <person name="Golding B.T."/>
            <person name="Wilkes H."/>
            <person name="Rabus R."/>
        </authorList>
    </citation>
    <scope>NUCLEOTIDE SEQUENCE</scope>
    <source>
        <strain evidence="1">PCyN1</strain>
    </source>
</reference>
<dbReference type="AlphaFoldDB" id="A0A096ZNX1"/>
<proteinExistence type="predicted"/>
<organism evidence="1">
    <name type="scientific">Aromatoleum aromaticum</name>
    <dbReference type="NCBI Taxonomy" id="551760"/>
    <lineage>
        <taxon>Bacteria</taxon>
        <taxon>Pseudomonadati</taxon>
        <taxon>Pseudomonadota</taxon>
        <taxon>Betaproteobacteria</taxon>
        <taxon>Rhodocyclales</taxon>
        <taxon>Rhodocyclaceae</taxon>
        <taxon>Aromatoleum</taxon>
    </lineage>
</organism>
<dbReference type="EMBL" id="KM105876">
    <property type="protein sequence ID" value="AIS23701.1"/>
    <property type="molecule type" value="Genomic_DNA"/>
</dbReference>
<evidence type="ECO:0000313" key="1">
    <source>
        <dbReference type="EMBL" id="AIS23701.1"/>
    </source>
</evidence>